<name>A0A7Y9GCT9_9ACTN</name>
<accession>A0A7Y9GCT9</accession>
<organism evidence="7 8">
    <name type="scientific">Actinomadura citrea</name>
    <dbReference type="NCBI Taxonomy" id="46158"/>
    <lineage>
        <taxon>Bacteria</taxon>
        <taxon>Bacillati</taxon>
        <taxon>Actinomycetota</taxon>
        <taxon>Actinomycetes</taxon>
        <taxon>Streptosporangiales</taxon>
        <taxon>Thermomonosporaceae</taxon>
        <taxon>Actinomadura</taxon>
    </lineage>
</organism>
<comment type="function">
    <text evidence="1">Required for the transposition of the insertion element.</text>
</comment>
<evidence type="ECO:0000313" key="7">
    <source>
        <dbReference type="EMBL" id="NYE14036.1"/>
    </source>
</evidence>
<reference evidence="7 8" key="1">
    <citation type="submission" date="2020-07" db="EMBL/GenBank/DDBJ databases">
        <title>Sequencing the genomes of 1000 actinobacteria strains.</title>
        <authorList>
            <person name="Klenk H.-P."/>
        </authorList>
    </citation>
    <scope>NUCLEOTIDE SEQUENCE [LARGE SCALE GENOMIC DNA]</scope>
    <source>
        <strain evidence="7 8">DSM 43461</strain>
    </source>
</reference>
<dbReference type="AlphaFoldDB" id="A0A7Y9GCT9"/>
<comment type="caution">
    <text evidence="7">The sequence shown here is derived from an EMBL/GenBank/DDBJ whole genome shotgun (WGS) entry which is preliminary data.</text>
</comment>
<sequence>MGRAPRCWRSGTVRWGALGESFPKAEQQRCWFHKIDNVLGAFPKSARPGAKQHLAEIWNAEDETYARQAVKGSGSRADGLATAFKLIESAQTRWRAVNAPTSSPSSAQEQPSLTASWSNTPTTDQKAPKNLIH</sequence>
<comment type="similarity">
    <text evidence="2">Belongs to the transposase mutator family.</text>
</comment>
<evidence type="ECO:0000256" key="2">
    <source>
        <dbReference type="ARBA" id="ARBA00010961"/>
    </source>
</evidence>
<evidence type="ECO:0000256" key="1">
    <source>
        <dbReference type="ARBA" id="ARBA00002190"/>
    </source>
</evidence>
<keyword evidence="4" id="KW-0238">DNA-binding</keyword>
<protein>
    <submittedName>
        <fullName evidence="7">Transposase-like protein</fullName>
    </submittedName>
</protein>
<dbReference type="EMBL" id="JACCBT010000001">
    <property type="protein sequence ID" value="NYE14036.1"/>
    <property type="molecule type" value="Genomic_DNA"/>
</dbReference>
<feature type="compositionally biased region" description="Polar residues" evidence="6">
    <location>
        <begin position="99"/>
        <end position="125"/>
    </location>
</feature>
<evidence type="ECO:0000256" key="5">
    <source>
        <dbReference type="ARBA" id="ARBA00023172"/>
    </source>
</evidence>
<evidence type="ECO:0000256" key="6">
    <source>
        <dbReference type="SAM" id="MobiDB-lite"/>
    </source>
</evidence>
<feature type="region of interest" description="Disordered" evidence="6">
    <location>
        <begin position="96"/>
        <end position="133"/>
    </location>
</feature>
<dbReference type="GO" id="GO:0003677">
    <property type="term" value="F:DNA binding"/>
    <property type="evidence" value="ECO:0007669"/>
    <property type="project" value="UniProtKB-KW"/>
</dbReference>
<keyword evidence="8" id="KW-1185">Reference proteome</keyword>
<gene>
    <name evidence="7" type="ORF">BJ999_004332</name>
</gene>
<dbReference type="InterPro" id="IPR001207">
    <property type="entry name" value="Transposase_mutator"/>
</dbReference>
<dbReference type="GO" id="GO:0004803">
    <property type="term" value="F:transposase activity"/>
    <property type="evidence" value="ECO:0007669"/>
    <property type="project" value="InterPro"/>
</dbReference>
<keyword evidence="5" id="KW-0233">DNA recombination</keyword>
<dbReference type="Pfam" id="PF00872">
    <property type="entry name" value="Transposase_mut"/>
    <property type="match status" value="1"/>
</dbReference>
<evidence type="ECO:0000256" key="4">
    <source>
        <dbReference type="ARBA" id="ARBA00023125"/>
    </source>
</evidence>
<dbReference type="GO" id="GO:0006313">
    <property type="term" value="P:DNA transposition"/>
    <property type="evidence" value="ECO:0007669"/>
    <property type="project" value="InterPro"/>
</dbReference>
<dbReference type="Proteomes" id="UP000591272">
    <property type="component" value="Unassembled WGS sequence"/>
</dbReference>
<keyword evidence="3" id="KW-0815">Transposition</keyword>
<evidence type="ECO:0000313" key="8">
    <source>
        <dbReference type="Proteomes" id="UP000591272"/>
    </source>
</evidence>
<evidence type="ECO:0000256" key="3">
    <source>
        <dbReference type="ARBA" id="ARBA00022578"/>
    </source>
</evidence>
<proteinExistence type="inferred from homology"/>